<comment type="similarity">
    <text evidence="3">Belongs to the HARBI1 family.</text>
</comment>
<evidence type="ECO:0008006" key="12">
    <source>
        <dbReference type="Google" id="ProtNLM"/>
    </source>
</evidence>
<comment type="cofactor">
    <cofactor evidence="1">
        <name>a divalent metal cation</name>
        <dbReference type="ChEBI" id="CHEBI:60240"/>
    </cofactor>
</comment>
<dbReference type="AlphaFoldDB" id="A0AAQ3PN53"/>
<evidence type="ECO:0000256" key="3">
    <source>
        <dbReference type="ARBA" id="ARBA00006958"/>
    </source>
</evidence>
<accession>A0AAQ3PN53</accession>
<reference evidence="10 11" key="1">
    <citation type="submission" date="2024-02" db="EMBL/GenBank/DDBJ databases">
        <title>High-quality chromosome-scale genome assembly of Pensacola bahiagrass (Paspalum notatum Flugge var. saurae).</title>
        <authorList>
            <person name="Vega J.M."/>
            <person name="Podio M."/>
            <person name="Orjuela J."/>
            <person name="Siena L.A."/>
            <person name="Pessino S.C."/>
            <person name="Combes M.C."/>
            <person name="Mariac C."/>
            <person name="Albertini E."/>
            <person name="Pupilli F."/>
            <person name="Ortiz J.P.A."/>
            <person name="Leblanc O."/>
        </authorList>
    </citation>
    <scope>NUCLEOTIDE SEQUENCE [LARGE SCALE GENOMIC DNA]</scope>
    <source>
        <strain evidence="10">R1</strain>
        <tissue evidence="10">Leaf</tissue>
    </source>
</reference>
<dbReference type="GO" id="GO:0005634">
    <property type="term" value="C:nucleus"/>
    <property type="evidence" value="ECO:0007669"/>
    <property type="project" value="UniProtKB-SubCell"/>
</dbReference>
<dbReference type="GO" id="GO:0016787">
    <property type="term" value="F:hydrolase activity"/>
    <property type="evidence" value="ECO:0007669"/>
    <property type="project" value="UniProtKB-KW"/>
</dbReference>
<sequence length="364" mass="40782">ISSSEASSSTSASQMLLDNECSKWWDMAAAVGVSAAHAASRSSRCGAKDAHLPLQELTGRQWVALNIADSKKCYDNFRLHPLAFRSLHDTLVEKHGLKSTRQCDSIEALGMFLWACGTRQCQRQICARFCRSQDTVSRKFGEVLDAMIKFAKSHRWNPFPVSVLENVRDDFINRKGFTSQNVLAICDMDMWFTFVATGKKGAAHDMAVFREAMNTAEHFPHPPPGKYYPVDSGYPLREGYMAPIARQGPENLNEIFNYHHSSLRNVVERSFGVLKNKWQILQGVPLYPMDKQSKIIVACFALHNFGLDYNEAGMELDAMYGKMYLHSTGEGNNMTSDWLDATSNDDIGAIRDWIVAGLYGLASL</sequence>
<feature type="non-terminal residue" evidence="10">
    <location>
        <position position="1"/>
    </location>
</feature>
<dbReference type="PANTHER" id="PTHR22930">
    <property type="match status" value="1"/>
</dbReference>
<evidence type="ECO:0000256" key="7">
    <source>
        <dbReference type="ARBA" id="ARBA00023242"/>
    </source>
</evidence>
<evidence type="ECO:0000313" key="11">
    <source>
        <dbReference type="Proteomes" id="UP001341281"/>
    </source>
</evidence>
<dbReference type="Pfam" id="PF13359">
    <property type="entry name" value="DDE_Tnp_4"/>
    <property type="match status" value="1"/>
</dbReference>
<name>A0AAQ3PN53_PASNO</name>
<keyword evidence="7" id="KW-0539">Nucleus</keyword>
<dbReference type="GO" id="GO:0046872">
    <property type="term" value="F:metal ion binding"/>
    <property type="evidence" value="ECO:0007669"/>
    <property type="project" value="UniProtKB-KW"/>
</dbReference>
<keyword evidence="6" id="KW-0378">Hydrolase</keyword>
<feature type="non-terminal residue" evidence="10">
    <location>
        <position position="364"/>
    </location>
</feature>
<protein>
    <recommendedName>
        <fullName evidence="12">DDE Tnp4 domain-containing protein</fullName>
    </recommendedName>
</protein>
<dbReference type="EMBL" id="CP144745">
    <property type="protein sequence ID" value="WVZ50818.1"/>
    <property type="molecule type" value="Genomic_DNA"/>
</dbReference>
<evidence type="ECO:0000259" key="8">
    <source>
        <dbReference type="Pfam" id="PF13359"/>
    </source>
</evidence>
<dbReference type="Proteomes" id="UP001341281">
    <property type="component" value="Chromosome 01"/>
</dbReference>
<dbReference type="InterPro" id="IPR045249">
    <property type="entry name" value="HARBI1-like"/>
</dbReference>
<evidence type="ECO:0000313" key="10">
    <source>
        <dbReference type="EMBL" id="WVZ50818.1"/>
    </source>
</evidence>
<dbReference type="Pfam" id="PF26138">
    <property type="entry name" value="DUF8040"/>
    <property type="match status" value="1"/>
</dbReference>
<dbReference type="InterPro" id="IPR027806">
    <property type="entry name" value="HARBI1_dom"/>
</dbReference>
<dbReference type="GO" id="GO:0004518">
    <property type="term" value="F:nuclease activity"/>
    <property type="evidence" value="ECO:0007669"/>
    <property type="project" value="UniProtKB-KW"/>
</dbReference>
<evidence type="ECO:0000256" key="2">
    <source>
        <dbReference type="ARBA" id="ARBA00004123"/>
    </source>
</evidence>
<feature type="domain" description="DDE Tnp4" evidence="8">
    <location>
        <begin position="166"/>
        <end position="304"/>
    </location>
</feature>
<dbReference type="PANTHER" id="PTHR22930:SF251">
    <property type="entry name" value="DDE TNP4 DOMAIN-CONTAINING PROTEIN"/>
    <property type="match status" value="1"/>
</dbReference>
<comment type="subcellular location">
    <subcellularLocation>
        <location evidence="2">Nucleus</location>
    </subcellularLocation>
</comment>
<evidence type="ECO:0000256" key="4">
    <source>
        <dbReference type="ARBA" id="ARBA00022722"/>
    </source>
</evidence>
<evidence type="ECO:0000256" key="1">
    <source>
        <dbReference type="ARBA" id="ARBA00001968"/>
    </source>
</evidence>
<keyword evidence="11" id="KW-1185">Reference proteome</keyword>
<evidence type="ECO:0000259" key="9">
    <source>
        <dbReference type="Pfam" id="PF26138"/>
    </source>
</evidence>
<dbReference type="InterPro" id="IPR058353">
    <property type="entry name" value="DUF8040"/>
</dbReference>
<feature type="domain" description="DUF8040" evidence="9">
    <location>
        <begin position="56"/>
        <end position="149"/>
    </location>
</feature>
<evidence type="ECO:0000256" key="5">
    <source>
        <dbReference type="ARBA" id="ARBA00022723"/>
    </source>
</evidence>
<keyword evidence="5" id="KW-0479">Metal-binding</keyword>
<proteinExistence type="inferred from homology"/>
<keyword evidence="4" id="KW-0540">Nuclease</keyword>
<gene>
    <name evidence="10" type="ORF">U9M48_002040</name>
</gene>
<organism evidence="10 11">
    <name type="scientific">Paspalum notatum var. saurae</name>
    <dbReference type="NCBI Taxonomy" id="547442"/>
    <lineage>
        <taxon>Eukaryota</taxon>
        <taxon>Viridiplantae</taxon>
        <taxon>Streptophyta</taxon>
        <taxon>Embryophyta</taxon>
        <taxon>Tracheophyta</taxon>
        <taxon>Spermatophyta</taxon>
        <taxon>Magnoliopsida</taxon>
        <taxon>Liliopsida</taxon>
        <taxon>Poales</taxon>
        <taxon>Poaceae</taxon>
        <taxon>PACMAD clade</taxon>
        <taxon>Panicoideae</taxon>
        <taxon>Andropogonodae</taxon>
        <taxon>Paspaleae</taxon>
        <taxon>Paspalinae</taxon>
        <taxon>Paspalum</taxon>
    </lineage>
</organism>
<evidence type="ECO:0000256" key="6">
    <source>
        <dbReference type="ARBA" id="ARBA00022801"/>
    </source>
</evidence>